<dbReference type="EMBL" id="JAPOHD010000003">
    <property type="protein sequence ID" value="MCY1718879.1"/>
    <property type="molecule type" value="Genomic_DNA"/>
</dbReference>
<protein>
    <submittedName>
        <fullName evidence="3">CHAT domain-containing protein</fullName>
    </submittedName>
</protein>
<evidence type="ECO:0000313" key="4">
    <source>
        <dbReference type="Proteomes" id="UP001145087"/>
    </source>
</evidence>
<dbReference type="Pfam" id="PF12770">
    <property type="entry name" value="CHAT"/>
    <property type="match status" value="1"/>
</dbReference>
<comment type="caution">
    <text evidence="3">The sequence shown here is derived from an EMBL/GenBank/DDBJ whole genome shotgun (WGS) entry which is preliminary data.</text>
</comment>
<dbReference type="Pfam" id="PF24096">
    <property type="entry name" value="DUF7379"/>
    <property type="match status" value="1"/>
</dbReference>
<proteinExistence type="predicted"/>
<dbReference type="InterPro" id="IPR043472">
    <property type="entry name" value="Macro_dom-like"/>
</dbReference>
<sequence>MKINEINIQGIEQIVNSEEQHLDSLLTVTRTFQISGKMRGKTESHHIALKENELVEFVFDDGTTWLASQETLADIFPEEAIKKNQRDTEHFLIPAEITMPVEERGILKKALVKLVKILAKKAMQVSVNKLAGELEDKQLEGKTGLFRLSHDFKLLDFDPAGESKKTFCLFIHGTASSVQGSFGDIERSELNMFLKEKYGDRILGFQHRTLTENPLENVKTLVEQLPQQCSLHLISTSRGGLVGEVLSRFCNSASNDKGFTNEELKFLKKEYPKNYFETLVASIESIQQIVSAKQITIEKFVRIACPAGGTTLASDRLDKVLNVALNLLGLGIGASANPVFIAFKNLIAAVTDSKNQENVLPGLEVQRPKSPFITVLNGIDEEENKIVIDNSLAVIAGNSKIGFKLNALLIIASKLFYKRENDLVVDTVSMMMGTPRTGIMQEYFYESKDINHFKYFENLHTNKAIQDILSQEWGDSLPRFEPIKIIPAETRDYDLTKINIENPLLELTRKTSSKQMIKTPITISVSAGNLSFAPYPVLAGHFEDDSILYAEKQIDKNLDGLLTQFNQVGKYPGKIEDSRVFLSHKKGFKGAIIVGLGRPEDLTASELTQTIEAGVIGYLFDLQKKQKIKVDTTSNQEIGLSSVIIGCGYGGLSIDTSIKAILQGIRNANAAMCQLNGGDFVVKNLEFVEVFEDKAMNALFAINRFAKEEPDLFQINSGKNGFLSRLGCMKRIPQDATEEWWNRLTVVKEEDVNKTIQKLKFSASTQSARVEQQPLYTTPNLIEGIIENISTNNKWDEERAKTIFEMLIPNDFKDELKRHGNIVWVLDSYTATYPWELIQESLESDPICVSSGMVRQLKTPNYRKNIKMVNSKSALVVADPNLEGFVGQLPGALEEGKQVSKLLIKNGMTVTESYNENHADIIKKFFGHEYKIIHLSGHGIFNEDPDLGSGMVIGNNKFLSTRELQQMSTVPEFVFVNCCHLGKSDGVAEELYQKRFKLAANIGTQLINNGVRCVIAAGWAVNDDAALQFAEVFYKQMNNGDTFGSAVKEARNAIYNDNKSINTWGAYQAYGDPFYRFEEREIEKATKSYLISREAEIDLENLLSEIEIGNATSAEYLKQLDVISNAVDDKIRNTKITELEAFICTEIREYSRACIKFKDIIDKNDDSVSFTSFEKYQNVRAKKVIEDYRAKTESTQKLSAELVKVITELKLLKQISPTAERINILGSSYKRKAFISAKKELKQTAYENAAFYYHEAYSNYESWYSLTNWLTLEAILVLAEKRKWAATVQADEGNYQLPKFQEAHKLLVEMEHTVPKDTEEMNYWDMIKAINIMLCRYILNFSRYNSQKYLDIILDSISDLWKLAGSKGKRFAEIEHLELVIDGLSIEQNELTKSLQENFKKMKKELEELIQKR</sequence>
<gene>
    <name evidence="3" type="ORF">OU798_00905</name>
</gene>
<dbReference type="RefSeq" id="WP_343331218.1">
    <property type="nucleotide sequence ID" value="NZ_JAPOHD010000003.1"/>
</dbReference>
<feature type="domain" description="DUF7379" evidence="2">
    <location>
        <begin position="169"/>
        <end position="252"/>
    </location>
</feature>
<dbReference type="InterPro" id="IPR024983">
    <property type="entry name" value="CHAT_dom"/>
</dbReference>
<keyword evidence="4" id="KW-1185">Reference proteome</keyword>
<evidence type="ECO:0000259" key="2">
    <source>
        <dbReference type="Pfam" id="PF24096"/>
    </source>
</evidence>
<dbReference type="Gene3D" id="3.40.220.10">
    <property type="entry name" value="Leucine Aminopeptidase, subunit E, domain 1"/>
    <property type="match status" value="1"/>
</dbReference>
<dbReference type="SUPFAM" id="SSF52949">
    <property type="entry name" value="Macro domain-like"/>
    <property type="match status" value="1"/>
</dbReference>
<reference evidence="3" key="1">
    <citation type="submission" date="2022-11" db="EMBL/GenBank/DDBJ databases">
        <title>Marilongibacter aestuarii gen. nov., sp. nov., isolated from tidal flat sediment.</title>
        <authorList>
            <person name="Jiayan W."/>
        </authorList>
    </citation>
    <scope>NUCLEOTIDE SEQUENCE</scope>
    <source>
        <strain evidence="3">Z1-6</strain>
    </source>
</reference>
<dbReference type="Pfam" id="PF20308">
    <property type="entry name" value="TPR-S"/>
    <property type="match status" value="1"/>
</dbReference>
<name>A0A9X3F1K1_9BACT</name>
<dbReference type="InterPro" id="IPR055803">
    <property type="entry name" value="DUF7379"/>
</dbReference>
<feature type="domain" description="CHAT" evidence="1">
    <location>
        <begin position="798"/>
        <end position="1072"/>
    </location>
</feature>
<evidence type="ECO:0000313" key="3">
    <source>
        <dbReference type="EMBL" id="MCY1718879.1"/>
    </source>
</evidence>
<evidence type="ECO:0000259" key="1">
    <source>
        <dbReference type="Pfam" id="PF12770"/>
    </source>
</evidence>
<organism evidence="3 4">
    <name type="scientific">Draconibacterium aestuarii</name>
    <dbReference type="NCBI Taxonomy" id="2998507"/>
    <lineage>
        <taxon>Bacteria</taxon>
        <taxon>Pseudomonadati</taxon>
        <taxon>Bacteroidota</taxon>
        <taxon>Bacteroidia</taxon>
        <taxon>Marinilabiliales</taxon>
        <taxon>Prolixibacteraceae</taxon>
        <taxon>Draconibacterium</taxon>
    </lineage>
</organism>
<dbReference type="Proteomes" id="UP001145087">
    <property type="component" value="Unassembled WGS sequence"/>
</dbReference>
<accession>A0A9X3F1K1</accession>
<dbReference type="InterPro" id="IPR046880">
    <property type="entry name" value="TPR-S"/>
</dbReference>